<feature type="domain" description="Endonuclease/exonuclease/phosphatase" evidence="4">
    <location>
        <begin position="668"/>
        <end position="901"/>
    </location>
</feature>
<feature type="non-terminal residue" evidence="5">
    <location>
        <position position="1837"/>
    </location>
</feature>
<dbReference type="Pfam" id="PF03372">
    <property type="entry name" value="Exo_endo_phos"/>
    <property type="match status" value="1"/>
</dbReference>
<dbReference type="Gene3D" id="3.30.420.10">
    <property type="entry name" value="Ribonuclease H-like superfamily/Ribonuclease H"/>
    <property type="match status" value="1"/>
</dbReference>
<dbReference type="PANTHER" id="PTHR19446">
    <property type="entry name" value="REVERSE TRANSCRIPTASES"/>
    <property type="match status" value="1"/>
</dbReference>
<accession>A0A1M2VLD3</accession>
<sequence>MVDSPTSTPPPSEDLDSVRSQKRTRTARGSTSATGEKVPEERAAPHKEPLRDTSGHEPIIVDPADPRNPDKDARHFAPLPKRASHEKGEMTSIMHRFKPDEVDGLPKNRDENPHLRNARRGDAPAKLTTEDVNFTNTEFQHAHIPSYKLFGNIAYAQETVLKRLAKSKIVLAAVIHGGGQRYIRRSPEKVAEIKSFIKSIAFEDDDPSGRTVEVYVPEMKNENDRNRFGQPWTFFVELDARATLLRDYLLWQEVFAIHPALSFSIHPLREEDADEQPWSIIVLTGKPGAVVDTPEAKREVLAAIKEAVWANPDFCHFAARQVADNWHVHGEVDARVKAVSDTLDISCVTAEQTGSEQPTLAYLLTGKPVTVSGDLQRAWIRFFKAPGQYWRGAYCLDIGQAVVDCKLCKDTTHCAWDCSLPKVPGWAGIQPDVIYRDPKTIGIAQAVRTGDNGVNADSGSSGVPPTTTAPTTQAKEIWRDARSPQRGTGRGGRGTRGNGRGARGAGRGLANLEVTTNATTTTQQFTTRQLQQQLDGNNGNGAEATPLGGVSGAAACQNFDEEQGRGHGEQVPNGEGSRGQTVVPCLPERGAAQPDRVRIASQIDEHAGIPQNVPDRDRERRGDTPEASAGDAQLAQDLIGRENTGDAPSRRSRRRADHVAQKTATRVATLNINGFGTLIPDVPDNKWGRLYRMMKDQRIGILMVQETHLTEQRVADIHRMYAGSIKIFHSSHPESPTQKEGVAIVINTKLVSTVGAKATVIVPGRALQISIPWRGGDTRHLLCMYAPTSEGVLERCDFFGKVEQYYDTHPDVPLPHVMAGDFNNVEDIIDRLPMTEAGDSSVEKLDSLKMRLGLMIADGWRTTHPTDRDYTFHRGVGDAATMSRLDRIYVTAEVFHFARGWTISQPGVKTDHLLMSVQLTTPNAPVAGPGRPVFPMCMLKNKTLAKRMKTRGMHASAELKDIQTRGIRTEEQNPQTILCKMKTDWFEMARAHEKATVPKLLRDIQEMEKHLKEVKADESCSERVRASDVNALTKQIQDLKAKRLKQQQENSRAKHRVDGERPTKYWVHINKAKTPRDLIPAFERLRREGGGEEASFETDSRKMAWMAQAHHNKIQQDGPDVTPPDVRERDIETVIASIETTLTDEQTEAMDAKITYDECELALLCAKTGTAPGVDGIQYEVWKTVNERFREDSRHPAKPAFDVLGIPHAAFTDIQTHGVCASTSFAEGWMSPIWKEKGEKTKIVNYRPITLLNSDYKLLSKLLAIRMADVAPDIVHPAQAGFVPGRKLRDHTQLARMMMHWAEATEVNGAIVALDQEKAYDKIAHDYLWRVLEQFRVPQSYIRILKSLYSEARTSVMINGTLTRTALGSWMYDARNDPVLGRYKRVLDVWCSAAKAKFNIAKTEIIPIGEKGYRENMVTTYKQTGKWGNYPQNVHMAGEGDAVRILGAFFGNGISECAVWSLRLAKLDDTLRRWKMGRTTVEGKRHVAQMFVGGMTQFFTDVQRMPKSILARLIKVLRKYMWDDKHNTPVSMAHLYLPFELGGLKLLDLEARNEAIDITWLKAYLSFGPGRPIWANVADAIFAHTVPKDCRVKTELRVSPFLQHWKPKAAALPAELKGMLAVAAKYGLRIEGLAFERRILREMPMWDHSQADPKLIRKLAIPSAVVNCLQKNHKIRTVGECERLAHLLCSVEHIAAQLMNALPPKWDPRGEHPEDYEQENMSARLTNEIENAQIFDRTVTTRGTLASIFRIFTGPEPVCNERLDMKLAQGELNELVIATDGSCIKNGERDAQAGAGLYVEEGHPLNRSLRLPLTLDQSNQTGEAVATFLASTIVDPE</sequence>
<feature type="compositionally biased region" description="Gly residues" evidence="2">
    <location>
        <begin position="488"/>
        <end position="507"/>
    </location>
</feature>
<dbReference type="EMBL" id="MNAD01001056">
    <property type="protein sequence ID" value="OJT08352.1"/>
    <property type="molecule type" value="Genomic_DNA"/>
</dbReference>
<dbReference type="SUPFAM" id="SSF56219">
    <property type="entry name" value="DNase I-like"/>
    <property type="match status" value="1"/>
</dbReference>
<dbReference type="Proteomes" id="UP000184267">
    <property type="component" value="Unassembled WGS sequence"/>
</dbReference>
<feature type="region of interest" description="Disordered" evidence="2">
    <location>
        <begin position="601"/>
        <end position="662"/>
    </location>
</feature>
<evidence type="ECO:0000313" key="5">
    <source>
        <dbReference type="EMBL" id="OJT08352.1"/>
    </source>
</evidence>
<feature type="compositionally biased region" description="Basic and acidic residues" evidence="2">
    <location>
        <begin position="97"/>
        <end position="123"/>
    </location>
</feature>
<keyword evidence="6" id="KW-1185">Reference proteome</keyword>
<keyword evidence="1" id="KW-0175">Coiled coil</keyword>
<proteinExistence type="predicted"/>
<comment type="caution">
    <text evidence="5">The sequence shown here is derived from an EMBL/GenBank/DDBJ whole genome shotgun (WGS) entry which is preliminary data.</text>
</comment>
<reference evidence="5 6" key="1">
    <citation type="submission" date="2016-10" db="EMBL/GenBank/DDBJ databases">
        <title>Genome sequence of the basidiomycete white-rot fungus Trametes pubescens.</title>
        <authorList>
            <person name="Makela M.R."/>
            <person name="Granchi Z."/>
            <person name="Peng M."/>
            <person name="De Vries R.P."/>
            <person name="Grigoriev I."/>
            <person name="Riley R."/>
            <person name="Hilden K."/>
        </authorList>
    </citation>
    <scope>NUCLEOTIDE SEQUENCE [LARGE SCALE GENOMIC DNA]</scope>
    <source>
        <strain evidence="5 6">FBCC735</strain>
    </source>
</reference>
<dbReference type="InterPro" id="IPR036691">
    <property type="entry name" value="Endo/exonu/phosph_ase_sf"/>
</dbReference>
<protein>
    <submittedName>
        <fullName evidence="5">Transposon TX1 uncharacterized 149 kDa protein</fullName>
    </submittedName>
</protein>
<evidence type="ECO:0000256" key="2">
    <source>
        <dbReference type="SAM" id="MobiDB-lite"/>
    </source>
</evidence>
<feature type="region of interest" description="Disordered" evidence="2">
    <location>
        <begin position="450"/>
        <end position="516"/>
    </location>
</feature>
<name>A0A1M2VLD3_TRAPU</name>
<evidence type="ECO:0000259" key="3">
    <source>
        <dbReference type="Pfam" id="PF00078"/>
    </source>
</evidence>
<dbReference type="InterPro" id="IPR005135">
    <property type="entry name" value="Endo/exonuclease/phosphatase"/>
</dbReference>
<dbReference type="CDD" id="cd01650">
    <property type="entry name" value="RT_nLTR_like"/>
    <property type="match status" value="1"/>
</dbReference>
<evidence type="ECO:0000256" key="1">
    <source>
        <dbReference type="SAM" id="Coils"/>
    </source>
</evidence>
<organism evidence="5 6">
    <name type="scientific">Trametes pubescens</name>
    <name type="common">White-rot fungus</name>
    <dbReference type="NCBI Taxonomy" id="154538"/>
    <lineage>
        <taxon>Eukaryota</taxon>
        <taxon>Fungi</taxon>
        <taxon>Dikarya</taxon>
        <taxon>Basidiomycota</taxon>
        <taxon>Agaricomycotina</taxon>
        <taxon>Agaricomycetes</taxon>
        <taxon>Polyporales</taxon>
        <taxon>Polyporaceae</taxon>
        <taxon>Trametes</taxon>
    </lineage>
</organism>
<dbReference type="GO" id="GO:0003676">
    <property type="term" value="F:nucleic acid binding"/>
    <property type="evidence" value="ECO:0007669"/>
    <property type="project" value="InterPro"/>
</dbReference>
<feature type="region of interest" description="Disordered" evidence="2">
    <location>
        <begin position="1"/>
        <end position="124"/>
    </location>
</feature>
<feature type="compositionally biased region" description="Basic and acidic residues" evidence="2">
    <location>
        <begin position="614"/>
        <end position="624"/>
    </location>
</feature>
<feature type="compositionally biased region" description="Basic and acidic residues" evidence="2">
    <location>
        <begin position="37"/>
        <end position="55"/>
    </location>
</feature>
<evidence type="ECO:0000259" key="4">
    <source>
        <dbReference type="Pfam" id="PF03372"/>
    </source>
</evidence>
<dbReference type="GO" id="GO:0003824">
    <property type="term" value="F:catalytic activity"/>
    <property type="evidence" value="ECO:0007669"/>
    <property type="project" value="InterPro"/>
</dbReference>
<dbReference type="Pfam" id="PF00078">
    <property type="entry name" value="RVT_1"/>
    <property type="match status" value="1"/>
</dbReference>
<dbReference type="InterPro" id="IPR036397">
    <property type="entry name" value="RNaseH_sf"/>
</dbReference>
<feature type="coiled-coil region" evidence="1">
    <location>
        <begin position="997"/>
        <end position="1056"/>
    </location>
</feature>
<feature type="domain" description="Reverse transcriptase" evidence="3">
    <location>
        <begin position="1243"/>
        <end position="1356"/>
    </location>
</feature>
<dbReference type="STRING" id="154538.A0A1M2VLD3"/>
<dbReference type="OrthoDB" id="2751000at2759"/>
<evidence type="ECO:0000313" key="6">
    <source>
        <dbReference type="Proteomes" id="UP000184267"/>
    </source>
</evidence>
<gene>
    <name evidence="5" type="ORF">TRAPUB_752</name>
</gene>
<dbReference type="InterPro" id="IPR000477">
    <property type="entry name" value="RT_dom"/>
</dbReference>
<dbReference type="Gene3D" id="3.60.10.10">
    <property type="entry name" value="Endonuclease/exonuclease/phosphatase"/>
    <property type="match status" value="1"/>
</dbReference>
<feature type="compositionally biased region" description="Basic and acidic residues" evidence="2">
    <location>
        <begin position="64"/>
        <end position="75"/>
    </location>
</feature>
<feature type="region of interest" description="Disordered" evidence="2">
    <location>
        <begin position="562"/>
        <end position="583"/>
    </location>
</feature>